<sequence>MYEVSRDSSSFYQALLGLNKKYCVFFSFFLIHTRHTELENLDISQNPNFSK</sequence>
<proteinExistence type="predicted"/>
<gene>
    <name evidence="1" type="ORF">H1P_20018</name>
</gene>
<keyword evidence="2" id="KW-1185">Reference proteome</keyword>
<dbReference type="Proteomes" id="UP000320055">
    <property type="component" value="Unassembled WGS sequence"/>
</dbReference>
<reference evidence="1 2" key="1">
    <citation type="submission" date="2019-01" db="EMBL/GenBank/DDBJ databases">
        <authorList>
            <person name="Brito A."/>
        </authorList>
    </citation>
    <scope>NUCLEOTIDE SEQUENCE [LARGE SCALE GENOMIC DNA]</scope>
    <source>
        <strain evidence="1">1</strain>
    </source>
</reference>
<dbReference type="AlphaFoldDB" id="A0A563VPT0"/>
<evidence type="ECO:0000313" key="2">
    <source>
        <dbReference type="Proteomes" id="UP000320055"/>
    </source>
</evidence>
<organism evidence="1 2">
    <name type="scientific">Hyella patelloides LEGE 07179</name>
    <dbReference type="NCBI Taxonomy" id="945734"/>
    <lineage>
        <taxon>Bacteria</taxon>
        <taxon>Bacillati</taxon>
        <taxon>Cyanobacteriota</taxon>
        <taxon>Cyanophyceae</taxon>
        <taxon>Pleurocapsales</taxon>
        <taxon>Hyellaceae</taxon>
        <taxon>Hyella</taxon>
    </lineage>
</organism>
<name>A0A563VPT0_9CYAN</name>
<dbReference type="EMBL" id="CAACVJ010000112">
    <property type="protein sequence ID" value="VEP13411.1"/>
    <property type="molecule type" value="Genomic_DNA"/>
</dbReference>
<evidence type="ECO:0000313" key="1">
    <source>
        <dbReference type="EMBL" id="VEP13411.1"/>
    </source>
</evidence>
<protein>
    <submittedName>
        <fullName evidence="1">Uncharacterized protein</fullName>
    </submittedName>
</protein>
<accession>A0A563VPT0</accession>